<feature type="domain" description="Metaxin glutathione S-transferase" evidence="1">
    <location>
        <begin position="197"/>
        <end position="260"/>
    </location>
</feature>
<dbReference type="Proteomes" id="UP001177023">
    <property type="component" value="Unassembled WGS sequence"/>
</dbReference>
<dbReference type="Gene3D" id="1.20.1050.10">
    <property type="match status" value="1"/>
</dbReference>
<dbReference type="SUPFAM" id="SSF47616">
    <property type="entry name" value="GST C-terminal domain-like"/>
    <property type="match status" value="1"/>
</dbReference>
<dbReference type="Pfam" id="PF17171">
    <property type="entry name" value="GST_C_6"/>
    <property type="match status" value="1"/>
</dbReference>
<dbReference type="InterPro" id="IPR050931">
    <property type="entry name" value="Mito_Protein_Transport_Metaxin"/>
</dbReference>
<dbReference type="InterPro" id="IPR012336">
    <property type="entry name" value="Thioredoxin-like_fold"/>
</dbReference>
<dbReference type="Pfam" id="PF17172">
    <property type="entry name" value="GST_N_4"/>
    <property type="match status" value="1"/>
</dbReference>
<dbReference type="InterPro" id="IPR036282">
    <property type="entry name" value="Glutathione-S-Trfase_C_sf"/>
</dbReference>
<evidence type="ECO:0000313" key="4">
    <source>
        <dbReference type="Proteomes" id="UP001177023"/>
    </source>
</evidence>
<evidence type="ECO:0000313" key="3">
    <source>
        <dbReference type="EMBL" id="CAJ0572528.1"/>
    </source>
</evidence>
<reference evidence="3" key="1">
    <citation type="submission" date="2023-06" db="EMBL/GenBank/DDBJ databases">
        <authorList>
            <person name="Delattre M."/>
        </authorList>
    </citation>
    <scope>NUCLEOTIDE SEQUENCE</scope>
    <source>
        <strain evidence="3">AF72</strain>
    </source>
</reference>
<dbReference type="PANTHER" id="PTHR12289:SF38">
    <property type="entry name" value="METAXIN-2"/>
    <property type="match status" value="1"/>
</dbReference>
<dbReference type="SUPFAM" id="SSF52833">
    <property type="entry name" value="Thioredoxin-like"/>
    <property type="match status" value="1"/>
</dbReference>
<proteinExistence type="predicted"/>
<dbReference type="AlphaFoldDB" id="A0AA36CR62"/>
<dbReference type="InterPro" id="IPR033468">
    <property type="entry name" value="Metaxin_GST"/>
</dbReference>
<accession>A0AA36CR62</accession>
<dbReference type="SFLD" id="SFLDG01180">
    <property type="entry name" value="SUF1"/>
    <property type="match status" value="1"/>
</dbReference>
<dbReference type="EMBL" id="CATQJA010002600">
    <property type="protein sequence ID" value="CAJ0572528.1"/>
    <property type="molecule type" value="Genomic_DNA"/>
</dbReference>
<dbReference type="GO" id="GO:0001401">
    <property type="term" value="C:SAM complex"/>
    <property type="evidence" value="ECO:0007669"/>
    <property type="project" value="TreeGrafter"/>
</dbReference>
<keyword evidence="4" id="KW-1185">Reference proteome</keyword>
<dbReference type="PANTHER" id="PTHR12289">
    <property type="entry name" value="METAXIN RELATED"/>
    <property type="match status" value="1"/>
</dbReference>
<dbReference type="InterPro" id="IPR040079">
    <property type="entry name" value="Glutathione_S-Trfase"/>
</dbReference>
<evidence type="ECO:0000259" key="2">
    <source>
        <dbReference type="Pfam" id="PF17172"/>
    </source>
</evidence>
<protein>
    <submittedName>
        <fullName evidence="3">Uncharacterized protein</fullName>
    </submittedName>
</protein>
<feature type="non-terminal residue" evidence="3">
    <location>
        <position position="267"/>
    </location>
</feature>
<dbReference type="SFLD" id="SFLDS00019">
    <property type="entry name" value="Glutathione_Transferase_(cytos"/>
    <property type="match status" value="1"/>
</dbReference>
<sequence length="267" mass="30450">MASAQNAAPSRHFISDLVVSSLAMNADTEWTDAYLFTPFISEQALLYECADCLAAQTFLRMAGLPYQLRQRPNADFISPTGKVPFLKLNETLIAEFAGIVGFVAQKGVNLSGHLTETQSAEMMAHMSVIDLLLRNIEMWIVWRHDDTFWRTTAPRIASVFHWPLTVLLPRLRRRDMFSQLNDHDWGTKTLDEVLELADKAFRSLSLQLGTNDYLMGEQPTEADALLFGHLYTIMTTALPCHDLQNSLKKYNNLLDFATRVERDFFKR</sequence>
<feature type="domain" description="Thioredoxin-like fold" evidence="2">
    <location>
        <begin position="51"/>
        <end position="146"/>
    </location>
</feature>
<gene>
    <name evidence="3" type="ORF">MSPICULIGERA_LOCUS10912</name>
</gene>
<organism evidence="3 4">
    <name type="scientific">Mesorhabditis spiculigera</name>
    <dbReference type="NCBI Taxonomy" id="96644"/>
    <lineage>
        <taxon>Eukaryota</taxon>
        <taxon>Metazoa</taxon>
        <taxon>Ecdysozoa</taxon>
        <taxon>Nematoda</taxon>
        <taxon>Chromadorea</taxon>
        <taxon>Rhabditida</taxon>
        <taxon>Rhabditina</taxon>
        <taxon>Rhabditomorpha</taxon>
        <taxon>Rhabditoidea</taxon>
        <taxon>Rhabditidae</taxon>
        <taxon>Mesorhabditinae</taxon>
        <taxon>Mesorhabditis</taxon>
    </lineage>
</organism>
<dbReference type="InterPro" id="IPR036249">
    <property type="entry name" value="Thioredoxin-like_sf"/>
</dbReference>
<comment type="caution">
    <text evidence="3">The sequence shown here is derived from an EMBL/GenBank/DDBJ whole genome shotgun (WGS) entry which is preliminary data.</text>
</comment>
<name>A0AA36CR62_9BILA</name>
<evidence type="ECO:0000259" key="1">
    <source>
        <dbReference type="Pfam" id="PF17171"/>
    </source>
</evidence>
<dbReference type="GO" id="GO:0007005">
    <property type="term" value="P:mitochondrion organization"/>
    <property type="evidence" value="ECO:0007669"/>
    <property type="project" value="TreeGrafter"/>
</dbReference>